<keyword evidence="3" id="KW-1185">Reference proteome</keyword>
<evidence type="ECO:0000259" key="1">
    <source>
        <dbReference type="PROSITE" id="PS51220"/>
    </source>
</evidence>
<name>A0A8C8AE41_9STRI</name>
<dbReference type="SMART" id="SM00539">
    <property type="entry name" value="NIDO"/>
    <property type="match status" value="1"/>
</dbReference>
<dbReference type="GO" id="GO:0007160">
    <property type="term" value="P:cell-matrix adhesion"/>
    <property type="evidence" value="ECO:0007669"/>
    <property type="project" value="InterPro"/>
</dbReference>
<evidence type="ECO:0000313" key="3">
    <source>
        <dbReference type="Proteomes" id="UP000694552"/>
    </source>
</evidence>
<dbReference type="Proteomes" id="UP000694552">
    <property type="component" value="Unplaced"/>
</dbReference>
<dbReference type="PANTHER" id="PTHR13802">
    <property type="entry name" value="MUCIN 4-RELATED"/>
    <property type="match status" value="1"/>
</dbReference>
<proteinExistence type="predicted"/>
<accession>A0A8C8AE41</accession>
<feature type="domain" description="NIDO" evidence="1">
    <location>
        <begin position="112"/>
        <end position="264"/>
    </location>
</feature>
<reference evidence="2" key="2">
    <citation type="submission" date="2025-09" db="UniProtKB">
        <authorList>
            <consortium name="Ensembl"/>
        </authorList>
    </citation>
    <scope>IDENTIFICATION</scope>
</reference>
<dbReference type="PANTHER" id="PTHR13802:SF59">
    <property type="entry name" value="SUSHI DOMAIN-CONTAINING PROTEIN 2"/>
    <property type="match status" value="1"/>
</dbReference>
<dbReference type="InterPro" id="IPR051495">
    <property type="entry name" value="Epithelial_Barrier/Signaling"/>
</dbReference>
<dbReference type="InterPro" id="IPR003886">
    <property type="entry name" value="NIDO_dom"/>
</dbReference>
<protein>
    <recommendedName>
        <fullName evidence="1">NIDO domain-containing protein</fullName>
    </recommendedName>
</protein>
<dbReference type="Pfam" id="PF06119">
    <property type="entry name" value="NIDO"/>
    <property type="match status" value="1"/>
</dbReference>
<dbReference type="Ensembl" id="ENSOSUT00000004615.1">
    <property type="protein sequence ID" value="ENSOSUP00000004469.1"/>
    <property type="gene ID" value="ENSOSUG00000003291.1"/>
</dbReference>
<dbReference type="AlphaFoldDB" id="A0A8C8AE41"/>
<reference evidence="2" key="1">
    <citation type="submission" date="2025-08" db="UniProtKB">
        <authorList>
            <consortium name="Ensembl"/>
        </authorList>
    </citation>
    <scope>IDENTIFICATION</scope>
</reference>
<organism evidence="2 3">
    <name type="scientific">Otus sunia</name>
    <name type="common">Oriental scops-owl</name>
    <dbReference type="NCBI Taxonomy" id="257818"/>
    <lineage>
        <taxon>Eukaryota</taxon>
        <taxon>Metazoa</taxon>
        <taxon>Chordata</taxon>
        <taxon>Craniata</taxon>
        <taxon>Vertebrata</taxon>
        <taxon>Euteleostomi</taxon>
        <taxon>Archelosauria</taxon>
        <taxon>Archosauria</taxon>
        <taxon>Dinosauria</taxon>
        <taxon>Saurischia</taxon>
        <taxon>Theropoda</taxon>
        <taxon>Coelurosauria</taxon>
        <taxon>Aves</taxon>
        <taxon>Neognathae</taxon>
        <taxon>Neoaves</taxon>
        <taxon>Telluraves</taxon>
        <taxon>Strigiformes</taxon>
        <taxon>Strigidae</taxon>
        <taxon>Otus</taxon>
    </lineage>
</organism>
<sequence>MLLDGKITGDGCSWVNISPPISSPGAVVNVQPAREGASVLYPYGLDQGDHKNPKLDDGTSEKISLAVPFTFYSKEYQNLYVNNNGVISFDSQVREYTPDPFPLADGHPFVTPFWADVNNVEGGDVFYRETTDPTLLALITKNINQYFPDIPYTATWAFVATWDHVAYYGTESNKGNTFQAALTTNTKRSFIILNYQDIQWTTGQASGGDPETGLGGTPAHAGFNSGDEKNFYNIPGSQTEAIINITQTSNVNVPGRWVFQVDEFKVTGVPTEAPEAANSDGCWL</sequence>
<evidence type="ECO:0000313" key="2">
    <source>
        <dbReference type="Ensembl" id="ENSOSUP00000004469.1"/>
    </source>
</evidence>
<dbReference type="PROSITE" id="PS51220">
    <property type="entry name" value="NIDO"/>
    <property type="match status" value="1"/>
</dbReference>